<reference evidence="4 5" key="1">
    <citation type="submission" date="2018-09" db="EMBL/GenBank/DDBJ databases">
        <title>Isolation, diversity and antifungal activity of actinobacteria from wheat.</title>
        <authorList>
            <person name="Han C."/>
        </authorList>
    </citation>
    <scope>NUCLEOTIDE SEQUENCE [LARGE SCALE GENOMIC DNA]</scope>
    <source>
        <strain evidence="4 5">NEAU-YY265</strain>
    </source>
</reference>
<keyword evidence="5" id="KW-1185">Reference proteome</keyword>
<dbReference type="GO" id="GO:0006086">
    <property type="term" value="P:pyruvate decarboxylation to acetyl-CoA"/>
    <property type="evidence" value="ECO:0007669"/>
    <property type="project" value="InterPro"/>
</dbReference>
<organism evidence="4 5">
    <name type="scientific">Jiangella rhizosphaerae</name>
    <dbReference type="NCBI Taxonomy" id="2293569"/>
    <lineage>
        <taxon>Bacteria</taxon>
        <taxon>Bacillati</taxon>
        <taxon>Actinomycetota</taxon>
        <taxon>Actinomycetes</taxon>
        <taxon>Jiangellales</taxon>
        <taxon>Jiangellaceae</taxon>
        <taxon>Jiangella</taxon>
    </lineage>
</organism>
<dbReference type="Gene3D" id="2.40.50.100">
    <property type="match status" value="1"/>
</dbReference>
<accession>A0A418KIR1</accession>
<dbReference type="CDD" id="cd06849">
    <property type="entry name" value="lipoyl_domain"/>
    <property type="match status" value="1"/>
</dbReference>
<evidence type="ECO:0000313" key="5">
    <source>
        <dbReference type="Proteomes" id="UP000284057"/>
    </source>
</evidence>
<dbReference type="InterPro" id="IPR000089">
    <property type="entry name" value="Biotin_lipoyl"/>
</dbReference>
<keyword evidence="1" id="KW-0450">Lipoyl</keyword>
<dbReference type="PANTHER" id="PTHR23151:SF90">
    <property type="entry name" value="DIHYDROLIPOYLLYSINE-RESIDUE ACETYLTRANSFERASE COMPONENT OF PYRUVATE DEHYDROGENASE COMPLEX, MITOCHONDRIAL-RELATED"/>
    <property type="match status" value="1"/>
</dbReference>
<dbReference type="InterPro" id="IPR011053">
    <property type="entry name" value="Single_hybrid_motif"/>
</dbReference>
<dbReference type="GO" id="GO:0045254">
    <property type="term" value="C:pyruvate dehydrogenase complex"/>
    <property type="evidence" value="ECO:0007669"/>
    <property type="project" value="InterPro"/>
</dbReference>
<protein>
    <submittedName>
        <fullName evidence="4">Dihydrolipoamide acetyltransferase</fullName>
    </submittedName>
</protein>
<dbReference type="Pfam" id="PF00364">
    <property type="entry name" value="Biotin_lipoyl"/>
    <property type="match status" value="1"/>
</dbReference>
<feature type="compositionally biased region" description="Low complexity" evidence="2">
    <location>
        <begin position="79"/>
        <end position="121"/>
    </location>
</feature>
<dbReference type="Proteomes" id="UP000284057">
    <property type="component" value="Unassembled WGS sequence"/>
</dbReference>
<evidence type="ECO:0000256" key="1">
    <source>
        <dbReference type="ARBA" id="ARBA00022823"/>
    </source>
</evidence>
<dbReference type="FunFam" id="2.40.50.100:FF:000010">
    <property type="entry name" value="Acetyltransferase component of pyruvate dehydrogenase complex"/>
    <property type="match status" value="1"/>
</dbReference>
<name>A0A418KIR1_9ACTN</name>
<feature type="region of interest" description="Disordered" evidence="2">
    <location>
        <begin position="79"/>
        <end position="127"/>
    </location>
</feature>
<evidence type="ECO:0000259" key="3">
    <source>
        <dbReference type="PROSITE" id="PS50968"/>
    </source>
</evidence>
<feature type="domain" description="Lipoyl-binding" evidence="3">
    <location>
        <begin position="1"/>
        <end position="76"/>
    </location>
</feature>
<sequence length="127" mass="12503">MTEILMPRLSDTMEEGVVSAWRKQVGDEVHAGDVLVEIETDKAVMEHEAYEDGVLAEILVKEGDTAPIGAPIARLAGAGEPVGESAPAGAAPAASAPAASAPAAEPAAAAATAEVAEAAPAAPVPAA</sequence>
<dbReference type="PROSITE" id="PS50968">
    <property type="entry name" value="BIOTINYL_LIPOYL"/>
    <property type="match status" value="1"/>
</dbReference>
<dbReference type="GO" id="GO:0016740">
    <property type="term" value="F:transferase activity"/>
    <property type="evidence" value="ECO:0007669"/>
    <property type="project" value="UniProtKB-KW"/>
</dbReference>
<dbReference type="AlphaFoldDB" id="A0A418KIR1"/>
<comment type="caution">
    <text evidence="4">The sequence shown here is derived from an EMBL/GenBank/DDBJ whole genome shotgun (WGS) entry which is preliminary data.</text>
</comment>
<keyword evidence="4" id="KW-0808">Transferase</keyword>
<dbReference type="RefSeq" id="WP_325049313.1">
    <property type="nucleotide sequence ID" value="NZ_QUAL01000375.1"/>
</dbReference>
<dbReference type="EMBL" id="QUAL01000375">
    <property type="protein sequence ID" value="RIQ13638.1"/>
    <property type="molecule type" value="Genomic_DNA"/>
</dbReference>
<feature type="non-terminal residue" evidence="4">
    <location>
        <position position="127"/>
    </location>
</feature>
<proteinExistence type="predicted"/>
<dbReference type="SUPFAM" id="SSF51230">
    <property type="entry name" value="Single hybrid motif"/>
    <property type="match status" value="1"/>
</dbReference>
<evidence type="ECO:0000313" key="4">
    <source>
        <dbReference type="EMBL" id="RIQ13638.1"/>
    </source>
</evidence>
<gene>
    <name evidence="4" type="ORF">DY240_25740</name>
</gene>
<dbReference type="PANTHER" id="PTHR23151">
    <property type="entry name" value="DIHYDROLIPOAMIDE ACETYL/SUCCINYL-TRANSFERASE-RELATED"/>
    <property type="match status" value="1"/>
</dbReference>
<dbReference type="InterPro" id="IPR045257">
    <property type="entry name" value="E2/Pdx1"/>
</dbReference>
<evidence type="ECO:0000256" key="2">
    <source>
        <dbReference type="SAM" id="MobiDB-lite"/>
    </source>
</evidence>